<protein>
    <submittedName>
        <fullName evidence="1">Acid protease</fullName>
    </submittedName>
</protein>
<proteinExistence type="predicted"/>
<sequence length="652" mass="70550">MNVLLWSLALFLVASTSHAIHVPISRFKLSGFSPLEKRAQGHGATPYHLFAAGNSSKDLSNVRDLIYTGNITVGGGEYPVQLDTGSSDLWVKGPVSPLPDTLPTSISYNLSYGLGWAYGNIGFSPVEFSGIRVENQSFLDVSVANNPALGYGAQGLLGLGFTSLSNIDYLMNKTGSSAGRSFLFNAFSINPQQPNFISFALSRSSDDQDEVNGAITIGEYVPEYKQIEQTPAIPTWPVKNPKRWNVLLEAFHVGATPVTVTSKISNAPANRAVVLLDTGTSYTYAPPEACQTIYGGIPGAQYDSTSRLWLIPCGQEVDVALQINQRIFPMHPLDMTIHTKIDNQTCAGSFIPQEVSVGEGQFDWLIGDNVLRNIYSVYDFGDFDGKGKMGDPFVKLLPLIDPTEASGDFATVRGSQPRTNITYNVVSSEIVGAASNGVSASQATLDRFNTLIPIMLGVMGLNALVLLTLIIFAIVYICRKKESRAARRARRQSTLPMPMSSLNNVEAAEPTYQYEAVINDEQQIPQSPSVRSIHSTHSIAGPQSPRPVSTVYPQSLGGIPGNVKDDPFKTPPPSFQRDRVLERGIRPHSSFQPINTRVAQINVHPPIPRSAPADHESFVPPSPGFFRRDFPSGAGDDLGPGNAEGLRPNSIA</sequence>
<keyword evidence="2" id="KW-1185">Reference proteome</keyword>
<comment type="caution">
    <text evidence="1">The sequence shown here is derived from an EMBL/GenBank/DDBJ whole genome shotgun (WGS) entry which is preliminary data.</text>
</comment>
<dbReference type="EMBL" id="MU117978">
    <property type="protein sequence ID" value="KAF9651169.1"/>
    <property type="molecule type" value="Genomic_DNA"/>
</dbReference>
<reference evidence="1" key="2">
    <citation type="journal article" date="2020" name="Nat. Commun.">
        <title>Large-scale genome sequencing of mycorrhizal fungi provides insights into the early evolution of symbiotic traits.</title>
        <authorList>
            <person name="Miyauchi S."/>
            <person name="Kiss E."/>
            <person name="Kuo A."/>
            <person name="Drula E."/>
            <person name="Kohler A."/>
            <person name="Sanchez-Garcia M."/>
            <person name="Morin E."/>
            <person name="Andreopoulos B."/>
            <person name="Barry K.W."/>
            <person name="Bonito G."/>
            <person name="Buee M."/>
            <person name="Carver A."/>
            <person name="Chen C."/>
            <person name="Cichocki N."/>
            <person name="Clum A."/>
            <person name="Culley D."/>
            <person name="Crous P.W."/>
            <person name="Fauchery L."/>
            <person name="Girlanda M."/>
            <person name="Hayes R.D."/>
            <person name="Keri Z."/>
            <person name="LaButti K."/>
            <person name="Lipzen A."/>
            <person name="Lombard V."/>
            <person name="Magnuson J."/>
            <person name="Maillard F."/>
            <person name="Murat C."/>
            <person name="Nolan M."/>
            <person name="Ohm R.A."/>
            <person name="Pangilinan J."/>
            <person name="Pereira M.F."/>
            <person name="Perotto S."/>
            <person name="Peter M."/>
            <person name="Pfister S."/>
            <person name="Riley R."/>
            <person name="Sitrit Y."/>
            <person name="Stielow J.B."/>
            <person name="Szollosi G."/>
            <person name="Zifcakova L."/>
            <person name="Stursova M."/>
            <person name="Spatafora J.W."/>
            <person name="Tedersoo L."/>
            <person name="Vaario L.M."/>
            <person name="Yamada A."/>
            <person name="Yan M."/>
            <person name="Wang P."/>
            <person name="Xu J."/>
            <person name="Bruns T."/>
            <person name="Baldrian P."/>
            <person name="Vilgalys R."/>
            <person name="Dunand C."/>
            <person name="Henrissat B."/>
            <person name="Grigoriev I.V."/>
            <person name="Hibbett D."/>
            <person name="Nagy L.G."/>
            <person name="Martin F.M."/>
        </authorList>
    </citation>
    <scope>NUCLEOTIDE SEQUENCE</scope>
    <source>
        <strain evidence="1">P2</strain>
    </source>
</reference>
<dbReference type="Proteomes" id="UP000886501">
    <property type="component" value="Unassembled WGS sequence"/>
</dbReference>
<evidence type="ECO:0000313" key="1">
    <source>
        <dbReference type="EMBL" id="KAF9651169.1"/>
    </source>
</evidence>
<name>A0ACB6ZNK7_THEGA</name>
<gene>
    <name evidence="1" type="ORF">BDM02DRAFT_979575</name>
</gene>
<keyword evidence="1" id="KW-0378">Hydrolase</keyword>
<evidence type="ECO:0000313" key="2">
    <source>
        <dbReference type="Proteomes" id="UP000886501"/>
    </source>
</evidence>
<reference evidence="1" key="1">
    <citation type="submission" date="2019-10" db="EMBL/GenBank/DDBJ databases">
        <authorList>
            <consortium name="DOE Joint Genome Institute"/>
            <person name="Kuo A."/>
            <person name="Miyauchi S."/>
            <person name="Kiss E."/>
            <person name="Drula E."/>
            <person name="Kohler A."/>
            <person name="Sanchez-Garcia M."/>
            <person name="Andreopoulos B."/>
            <person name="Barry K.W."/>
            <person name="Bonito G."/>
            <person name="Buee M."/>
            <person name="Carver A."/>
            <person name="Chen C."/>
            <person name="Cichocki N."/>
            <person name="Clum A."/>
            <person name="Culley D."/>
            <person name="Crous P.W."/>
            <person name="Fauchery L."/>
            <person name="Girlanda M."/>
            <person name="Hayes R."/>
            <person name="Keri Z."/>
            <person name="Labutti K."/>
            <person name="Lipzen A."/>
            <person name="Lombard V."/>
            <person name="Magnuson J."/>
            <person name="Maillard F."/>
            <person name="Morin E."/>
            <person name="Murat C."/>
            <person name="Nolan M."/>
            <person name="Ohm R."/>
            <person name="Pangilinan J."/>
            <person name="Pereira M."/>
            <person name="Perotto S."/>
            <person name="Peter M."/>
            <person name="Riley R."/>
            <person name="Sitrit Y."/>
            <person name="Stielow B."/>
            <person name="Szollosi G."/>
            <person name="Zifcakova L."/>
            <person name="Stursova M."/>
            <person name="Spatafora J.W."/>
            <person name="Tedersoo L."/>
            <person name="Vaario L.-M."/>
            <person name="Yamada A."/>
            <person name="Yan M."/>
            <person name="Wang P."/>
            <person name="Xu J."/>
            <person name="Bruns T."/>
            <person name="Baldrian P."/>
            <person name="Vilgalys R."/>
            <person name="Henrissat B."/>
            <person name="Grigoriev I.V."/>
            <person name="Hibbett D."/>
            <person name="Nagy L.G."/>
            <person name="Martin F.M."/>
        </authorList>
    </citation>
    <scope>NUCLEOTIDE SEQUENCE</scope>
    <source>
        <strain evidence="1">P2</strain>
    </source>
</reference>
<organism evidence="1 2">
    <name type="scientific">Thelephora ganbajun</name>
    <name type="common">Ganba fungus</name>
    <dbReference type="NCBI Taxonomy" id="370292"/>
    <lineage>
        <taxon>Eukaryota</taxon>
        <taxon>Fungi</taxon>
        <taxon>Dikarya</taxon>
        <taxon>Basidiomycota</taxon>
        <taxon>Agaricomycotina</taxon>
        <taxon>Agaricomycetes</taxon>
        <taxon>Thelephorales</taxon>
        <taxon>Thelephoraceae</taxon>
        <taxon>Thelephora</taxon>
    </lineage>
</organism>
<accession>A0ACB6ZNK7</accession>
<keyword evidence="1" id="KW-0645">Protease</keyword>